<feature type="signal peptide" evidence="1">
    <location>
        <begin position="1"/>
        <end position="23"/>
    </location>
</feature>
<dbReference type="Gene3D" id="2.40.160.10">
    <property type="entry name" value="Porin"/>
    <property type="match status" value="1"/>
</dbReference>
<reference evidence="2 3" key="1">
    <citation type="submission" date="2020-08" db="EMBL/GenBank/DDBJ databases">
        <title>Bridging the membrane lipid divide: bacteria of the FCB group superphylum have the potential to synthesize archaeal ether lipids.</title>
        <authorList>
            <person name="Villanueva L."/>
            <person name="Von Meijenfeldt F.A.B."/>
            <person name="Westbye A.B."/>
            <person name="Yadav S."/>
            <person name="Hopmans E.C."/>
            <person name="Dutilh B.E."/>
            <person name="Sinninghe Damste J.S."/>
        </authorList>
    </citation>
    <scope>NUCLEOTIDE SEQUENCE [LARGE SCALE GENOMIC DNA]</scope>
    <source>
        <strain evidence="2">NIOZ-UU27</strain>
    </source>
</reference>
<keyword evidence="1" id="KW-0732">Signal</keyword>
<accession>A0A8J6T661</accession>
<dbReference type="AlphaFoldDB" id="A0A8J6T661"/>
<dbReference type="InterPro" id="IPR023614">
    <property type="entry name" value="Porin_dom_sf"/>
</dbReference>
<evidence type="ECO:0000313" key="2">
    <source>
        <dbReference type="EMBL" id="MBC8179392.1"/>
    </source>
</evidence>
<organism evidence="2 3">
    <name type="scientific">Candidatus Desulfacyla euxinica</name>
    <dbReference type="NCBI Taxonomy" id="2841693"/>
    <lineage>
        <taxon>Bacteria</taxon>
        <taxon>Deltaproteobacteria</taxon>
        <taxon>Candidatus Desulfacyla</taxon>
    </lineage>
</organism>
<feature type="chain" id="PRO_5035184677" evidence="1">
    <location>
        <begin position="24"/>
        <end position="404"/>
    </location>
</feature>
<protein>
    <submittedName>
        <fullName evidence="2">Porin</fullName>
    </submittedName>
</protein>
<dbReference type="SUPFAM" id="SSF56935">
    <property type="entry name" value="Porins"/>
    <property type="match status" value="1"/>
</dbReference>
<comment type="caution">
    <text evidence="2">The sequence shown here is derived from an EMBL/GenBank/DDBJ whole genome shotgun (WGS) entry which is preliminary data.</text>
</comment>
<dbReference type="Proteomes" id="UP000650524">
    <property type="component" value="Unassembled WGS sequence"/>
</dbReference>
<gene>
    <name evidence="2" type="ORF">H8E19_18460</name>
</gene>
<evidence type="ECO:0000313" key="3">
    <source>
        <dbReference type="Proteomes" id="UP000650524"/>
    </source>
</evidence>
<dbReference type="EMBL" id="JACNJD010000381">
    <property type="protein sequence ID" value="MBC8179392.1"/>
    <property type="molecule type" value="Genomic_DNA"/>
</dbReference>
<proteinExistence type="predicted"/>
<name>A0A8J6T661_9DELT</name>
<evidence type="ECO:0000256" key="1">
    <source>
        <dbReference type="SAM" id="SignalP"/>
    </source>
</evidence>
<sequence>MKKLFVIGMAVLLLVVFTMPAMAKVKIGGIVFTDFYYLNRDKDNASYRGVSDGTTSYNQTAIQVPNITRLYTRWTNEDNVGMYIELGLGQDGGNLNQSASNGVSLRHAYGWWDMSPNFQIMVGKTQTPFSPLNPSQLLGTRSGSVNIIGVGYGDYYSSREAQIRGTFKFGKVARLEIALVDPNGTMAGGTSATWNAWPVGPWFDYSAQNTVIPRIDIGVPLRFGPVAVYPGVLWQRRAVDNPTGLTGAPVDDNVTTLIGSLGIKAGFGPFGAAAEVNYGQNWGNTRGLAGISPAALISFASLRQDNNINNADTYSLWIDLNYKFGPVTPHIMYGQMGTNNKFDTLKMSAKTKMFGFSVPIDLAKGFRIRPEVMWYDDGDIDIDTMDSVKFGKYAIYGVQFQITF</sequence>